<feature type="compositionally biased region" description="Low complexity" evidence="4">
    <location>
        <begin position="491"/>
        <end position="520"/>
    </location>
</feature>
<dbReference type="GO" id="GO:0034063">
    <property type="term" value="P:stress granule assembly"/>
    <property type="evidence" value="ECO:0007669"/>
    <property type="project" value="TreeGrafter"/>
</dbReference>
<feature type="short sequence motif" description="TFG box" evidence="3">
    <location>
        <begin position="433"/>
        <end position="453"/>
    </location>
</feature>
<dbReference type="SMART" id="SM01199">
    <property type="entry name" value="FDF"/>
    <property type="match status" value="1"/>
</dbReference>
<dbReference type="InterPro" id="IPR019050">
    <property type="entry name" value="FDF_dom"/>
</dbReference>
<feature type="region of interest" description="Disordered" evidence="4">
    <location>
        <begin position="470"/>
        <end position="520"/>
    </location>
</feature>
<feature type="short sequence motif" description="FFD box" evidence="2">
    <location>
        <begin position="409"/>
        <end position="425"/>
    </location>
</feature>
<evidence type="ECO:0000259" key="8">
    <source>
        <dbReference type="PROSITE" id="PS52002"/>
    </source>
</evidence>
<evidence type="ECO:0000313" key="9">
    <source>
        <dbReference type="EMBL" id="CRK92681.1"/>
    </source>
</evidence>
<dbReference type="STRING" id="568069.A0A1J1I2T5"/>
<protein>
    <submittedName>
        <fullName evidence="9">CLUMA_CG006315, isoform A</fullName>
    </submittedName>
</protein>
<feature type="region of interest" description="Disordered" evidence="4">
    <location>
        <begin position="370"/>
        <end position="413"/>
    </location>
</feature>
<dbReference type="GO" id="GO:0003729">
    <property type="term" value="F:mRNA binding"/>
    <property type="evidence" value="ECO:0007669"/>
    <property type="project" value="TreeGrafter"/>
</dbReference>
<dbReference type="PROSITE" id="PS51512">
    <property type="entry name" value="DFDF"/>
    <property type="match status" value="1"/>
</dbReference>
<evidence type="ECO:0000259" key="5">
    <source>
        <dbReference type="PROSITE" id="PS51512"/>
    </source>
</evidence>
<dbReference type="PROSITE" id="PS51513">
    <property type="entry name" value="FFD"/>
    <property type="match status" value="1"/>
</dbReference>
<evidence type="ECO:0000256" key="3">
    <source>
        <dbReference type="PROSITE-ProRule" id="PRU00869"/>
    </source>
</evidence>
<comment type="similarity">
    <text evidence="1">Belongs to the LSM14 family.</text>
</comment>
<dbReference type="CDD" id="cd01736">
    <property type="entry name" value="LSm14_N"/>
    <property type="match status" value="1"/>
</dbReference>
<dbReference type="SMART" id="SM01271">
    <property type="entry name" value="LSM14"/>
    <property type="match status" value="1"/>
</dbReference>
<dbReference type="InterPro" id="IPR010920">
    <property type="entry name" value="LSM_dom_sf"/>
</dbReference>
<dbReference type="InterPro" id="IPR025762">
    <property type="entry name" value="DFDF"/>
</dbReference>
<sequence length="520" mass="59080">MSAGMPELGSKISLISKADIRYEGRLFTVDPQECTIALANVRSFGTEDRETPYPIMPQPTVYDYILFRGSDIKDIRVVNNVAIPNDPAIMQMHLPPTQQQFPPQNFPPMQPGGAPAMAQFGPFAQMQGNLGPTMGASNMTQQQQQQNQSPVQSQQGNNKNFVAGSGQKNKKSSELSSYNESDMFSMTLPTVVQKRSNKSQDSRTGTPQNLPRKSPTAETSVQTNQNQRDNQSGNKDKPHQQNQKNNQRNNNQYERRDSGRNEGQENKGNYRNQNQRPSNQQQPRGYNNRNSNNNINQHQQQMRGNQGGSARMRGTPMHNVRPQQNNQNKQNSVPQQLRANSKPLKFENEFDFEQANSKFEELRSKLAKLKMASEDPKSTDQVNGEIEKKEDSGNETGIDHEPETEESNTAYDKNKSFFDNISCEAVERSKGKTQRTDWRQERKINSETFGYMSYNRRGNFRGRSYYQSSRTYRDVMSGYRPNYRPIRNHRNQNNTGANNTQNNQGNGQKSQNQSAPVAAN</sequence>
<dbReference type="Pfam" id="PF09532">
    <property type="entry name" value="FDF"/>
    <property type="match status" value="1"/>
</dbReference>
<dbReference type="PANTHER" id="PTHR13586">
    <property type="entry name" value="SCD6 PROTEIN-RELATED"/>
    <property type="match status" value="1"/>
</dbReference>
<dbReference type="Proteomes" id="UP000183832">
    <property type="component" value="Unassembled WGS sequence"/>
</dbReference>
<feature type="compositionally biased region" description="Low complexity" evidence="4">
    <location>
        <begin position="141"/>
        <end position="155"/>
    </location>
</feature>
<gene>
    <name evidence="9" type="ORF">CLUMA_CG006315</name>
</gene>
<feature type="domain" description="DFDF" evidence="5">
    <location>
        <begin position="338"/>
        <end position="374"/>
    </location>
</feature>
<dbReference type="InterPro" id="IPR025768">
    <property type="entry name" value="TFG_box"/>
</dbReference>
<keyword evidence="10" id="KW-1185">Reference proteome</keyword>
<name>A0A1J1I2T5_9DIPT</name>
<feature type="compositionally biased region" description="Basic and acidic residues" evidence="4">
    <location>
        <begin position="253"/>
        <end position="265"/>
    </location>
</feature>
<dbReference type="Gene3D" id="2.30.30.100">
    <property type="match status" value="1"/>
</dbReference>
<dbReference type="EMBL" id="CVRI01000035">
    <property type="protein sequence ID" value="CRK92681.1"/>
    <property type="molecule type" value="Genomic_DNA"/>
</dbReference>
<dbReference type="OrthoDB" id="21539at2759"/>
<dbReference type="GO" id="GO:0000932">
    <property type="term" value="C:P-body"/>
    <property type="evidence" value="ECO:0007669"/>
    <property type="project" value="TreeGrafter"/>
</dbReference>
<feature type="compositionally biased region" description="Basic and acidic residues" evidence="4">
    <location>
        <begin position="385"/>
        <end position="401"/>
    </location>
</feature>
<organism evidence="9 10">
    <name type="scientific">Clunio marinus</name>
    <dbReference type="NCBI Taxonomy" id="568069"/>
    <lineage>
        <taxon>Eukaryota</taxon>
        <taxon>Metazoa</taxon>
        <taxon>Ecdysozoa</taxon>
        <taxon>Arthropoda</taxon>
        <taxon>Hexapoda</taxon>
        <taxon>Insecta</taxon>
        <taxon>Pterygota</taxon>
        <taxon>Neoptera</taxon>
        <taxon>Endopterygota</taxon>
        <taxon>Diptera</taxon>
        <taxon>Nematocera</taxon>
        <taxon>Chironomoidea</taxon>
        <taxon>Chironomidae</taxon>
        <taxon>Clunio</taxon>
    </lineage>
</organism>
<proteinExistence type="inferred from homology"/>
<feature type="domain" description="FFD box profile" evidence="6">
    <location>
        <begin position="409"/>
        <end position="425"/>
    </location>
</feature>
<dbReference type="InterPro" id="IPR047575">
    <property type="entry name" value="Sm"/>
</dbReference>
<dbReference type="PROSITE" id="PS52002">
    <property type="entry name" value="SM"/>
    <property type="match status" value="1"/>
</dbReference>
<feature type="compositionally biased region" description="Polar residues" evidence="4">
    <location>
        <begin position="174"/>
        <end position="194"/>
    </location>
</feature>
<accession>A0A1J1I2T5</accession>
<evidence type="ECO:0000313" key="10">
    <source>
        <dbReference type="Proteomes" id="UP000183832"/>
    </source>
</evidence>
<dbReference type="GO" id="GO:0033962">
    <property type="term" value="P:P-body assembly"/>
    <property type="evidence" value="ECO:0007669"/>
    <property type="project" value="TreeGrafter"/>
</dbReference>
<feature type="compositionally biased region" description="Polar residues" evidence="4">
    <location>
        <begin position="321"/>
        <end position="336"/>
    </location>
</feature>
<evidence type="ECO:0000256" key="1">
    <source>
        <dbReference type="ARBA" id="ARBA00010415"/>
    </source>
</evidence>
<feature type="compositionally biased region" description="Low complexity" evidence="4">
    <location>
        <begin position="271"/>
        <end position="301"/>
    </location>
</feature>
<evidence type="ECO:0000256" key="2">
    <source>
        <dbReference type="PROSITE-ProRule" id="PRU00846"/>
    </source>
</evidence>
<evidence type="ECO:0000256" key="4">
    <source>
        <dbReference type="SAM" id="MobiDB-lite"/>
    </source>
</evidence>
<feature type="compositionally biased region" description="Low complexity" evidence="4">
    <location>
        <begin position="240"/>
        <end position="252"/>
    </location>
</feature>
<evidence type="ECO:0000259" key="6">
    <source>
        <dbReference type="PROSITE" id="PS51513"/>
    </source>
</evidence>
<dbReference type="AlphaFoldDB" id="A0A1J1I2T5"/>
<dbReference type="InterPro" id="IPR025761">
    <property type="entry name" value="FFD_box"/>
</dbReference>
<dbReference type="PROSITE" id="PS51536">
    <property type="entry name" value="TFG"/>
    <property type="match status" value="1"/>
</dbReference>
<dbReference type="Pfam" id="PF12701">
    <property type="entry name" value="LSM14"/>
    <property type="match status" value="1"/>
</dbReference>
<evidence type="ECO:0000259" key="7">
    <source>
        <dbReference type="PROSITE" id="PS51536"/>
    </source>
</evidence>
<reference evidence="9 10" key="1">
    <citation type="submission" date="2015-04" db="EMBL/GenBank/DDBJ databases">
        <authorList>
            <person name="Syromyatnikov M.Y."/>
            <person name="Popov V.N."/>
        </authorList>
    </citation>
    <scope>NUCLEOTIDE SEQUENCE [LARGE SCALE GENOMIC DNA]</scope>
</reference>
<feature type="domain" description="Sm" evidence="8">
    <location>
        <begin position="1"/>
        <end position="81"/>
    </location>
</feature>
<dbReference type="PANTHER" id="PTHR13586:SF0">
    <property type="entry name" value="TRAILER HITCH, ISOFORM H"/>
    <property type="match status" value="1"/>
</dbReference>
<feature type="compositionally biased region" description="Polar residues" evidence="4">
    <location>
        <begin position="126"/>
        <end position="140"/>
    </location>
</feature>
<feature type="compositionally biased region" description="Polar residues" evidence="4">
    <location>
        <begin position="202"/>
        <end position="233"/>
    </location>
</feature>
<dbReference type="InterPro" id="IPR025609">
    <property type="entry name" value="Lsm14-like_N"/>
</dbReference>
<feature type="region of interest" description="Disordered" evidence="4">
    <location>
        <begin position="124"/>
        <end position="336"/>
    </location>
</feature>
<feature type="domain" description="TFG box profile" evidence="7">
    <location>
        <begin position="433"/>
        <end position="453"/>
    </location>
</feature>
<dbReference type="SUPFAM" id="SSF50182">
    <property type="entry name" value="Sm-like ribonucleoproteins"/>
    <property type="match status" value="1"/>
</dbReference>